<dbReference type="InterPro" id="IPR025857">
    <property type="entry name" value="MacB_PCD"/>
</dbReference>
<evidence type="ECO:0000256" key="1">
    <source>
        <dbReference type="ARBA" id="ARBA00004651"/>
    </source>
</evidence>
<feature type="transmembrane region" description="Helical" evidence="7">
    <location>
        <begin position="763"/>
        <end position="786"/>
    </location>
</feature>
<dbReference type="PANTHER" id="PTHR30572">
    <property type="entry name" value="MEMBRANE COMPONENT OF TRANSPORTER-RELATED"/>
    <property type="match status" value="1"/>
</dbReference>
<dbReference type="PANTHER" id="PTHR30572:SF4">
    <property type="entry name" value="ABC TRANSPORTER PERMEASE YTRF"/>
    <property type="match status" value="1"/>
</dbReference>
<evidence type="ECO:0000313" key="11">
    <source>
        <dbReference type="Proteomes" id="UP001501442"/>
    </source>
</evidence>
<evidence type="ECO:0000259" key="8">
    <source>
        <dbReference type="Pfam" id="PF02687"/>
    </source>
</evidence>
<dbReference type="InterPro" id="IPR050250">
    <property type="entry name" value="Macrolide_Exporter_MacB"/>
</dbReference>
<accession>A0ABP8U346</accession>
<name>A0ABP8U346_9ACTN</name>
<evidence type="ECO:0000256" key="3">
    <source>
        <dbReference type="ARBA" id="ARBA00022692"/>
    </source>
</evidence>
<keyword evidence="3 7" id="KW-0812">Transmembrane</keyword>
<feature type="transmembrane region" description="Helical" evidence="7">
    <location>
        <begin position="12"/>
        <end position="36"/>
    </location>
</feature>
<evidence type="ECO:0000256" key="4">
    <source>
        <dbReference type="ARBA" id="ARBA00022989"/>
    </source>
</evidence>
<evidence type="ECO:0000313" key="10">
    <source>
        <dbReference type="EMBL" id="GAA4620673.1"/>
    </source>
</evidence>
<proteinExistence type="inferred from homology"/>
<feature type="domain" description="MacB-like periplasmic core" evidence="9">
    <location>
        <begin position="17"/>
        <end position="222"/>
    </location>
</feature>
<dbReference type="Pfam" id="PF12704">
    <property type="entry name" value="MacB_PCD"/>
    <property type="match status" value="1"/>
</dbReference>
<dbReference type="Pfam" id="PF02687">
    <property type="entry name" value="FtsX"/>
    <property type="match status" value="2"/>
</dbReference>
<evidence type="ECO:0000256" key="7">
    <source>
        <dbReference type="SAM" id="Phobius"/>
    </source>
</evidence>
<reference evidence="11" key="1">
    <citation type="journal article" date="2019" name="Int. J. Syst. Evol. Microbiol.">
        <title>The Global Catalogue of Microorganisms (GCM) 10K type strain sequencing project: providing services to taxonomists for standard genome sequencing and annotation.</title>
        <authorList>
            <consortium name="The Broad Institute Genomics Platform"/>
            <consortium name="The Broad Institute Genome Sequencing Center for Infectious Disease"/>
            <person name="Wu L."/>
            <person name="Ma J."/>
        </authorList>
    </citation>
    <scope>NUCLEOTIDE SEQUENCE [LARGE SCALE GENOMIC DNA]</scope>
    <source>
        <strain evidence="11">JCM 17939</strain>
    </source>
</reference>
<comment type="caution">
    <text evidence="10">The sequence shown here is derived from an EMBL/GenBank/DDBJ whole genome shotgun (WGS) entry which is preliminary data.</text>
</comment>
<feature type="transmembrane region" description="Helical" evidence="7">
    <location>
        <begin position="708"/>
        <end position="736"/>
    </location>
</feature>
<evidence type="ECO:0000256" key="5">
    <source>
        <dbReference type="ARBA" id="ARBA00023136"/>
    </source>
</evidence>
<feature type="transmembrane region" description="Helical" evidence="7">
    <location>
        <begin position="394"/>
        <end position="417"/>
    </location>
</feature>
<evidence type="ECO:0000256" key="6">
    <source>
        <dbReference type="ARBA" id="ARBA00038076"/>
    </source>
</evidence>
<feature type="domain" description="ABC3 transporter permease C-terminal" evidence="8">
    <location>
        <begin position="715"/>
        <end position="828"/>
    </location>
</feature>
<protein>
    <submittedName>
        <fullName evidence="10">ABC transporter permease</fullName>
    </submittedName>
</protein>
<keyword evidence="11" id="KW-1185">Reference proteome</keyword>
<evidence type="ECO:0000256" key="2">
    <source>
        <dbReference type="ARBA" id="ARBA00022475"/>
    </source>
</evidence>
<feature type="transmembrane region" description="Helical" evidence="7">
    <location>
        <begin position="299"/>
        <end position="332"/>
    </location>
</feature>
<comment type="subcellular location">
    <subcellularLocation>
        <location evidence="1">Cell membrane</location>
        <topology evidence="1">Multi-pass membrane protein</topology>
    </subcellularLocation>
</comment>
<comment type="similarity">
    <text evidence="6">Belongs to the ABC-4 integral membrane protein family.</text>
</comment>
<feature type="transmembrane region" description="Helical" evidence="7">
    <location>
        <begin position="423"/>
        <end position="447"/>
    </location>
</feature>
<evidence type="ECO:0000259" key="9">
    <source>
        <dbReference type="Pfam" id="PF12704"/>
    </source>
</evidence>
<organism evidence="10 11">
    <name type="scientific">Actinoallomurus vinaceus</name>
    <dbReference type="NCBI Taxonomy" id="1080074"/>
    <lineage>
        <taxon>Bacteria</taxon>
        <taxon>Bacillati</taxon>
        <taxon>Actinomycetota</taxon>
        <taxon>Actinomycetes</taxon>
        <taxon>Streptosporangiales</taxon>
        <taxon>Thermomonosporaceae</taxon>
        <taxon>Actinoallomurus</taxon>
    </lineage>
</organism>
<keyword evidence="2" id="KW-1003">Cell membrane</keyword>
<feature type="transmembrane region" description="Helical" evidence="7">
    <location>
        <begin position="254"/>
        <end position="278"/>
    </location>
</feature>
<keyword evidence="5 7" id="KW-0472">Membrane</keyword>
<keyword evidence="4 7" id="KW-1133">Transmembrane helix</keyword>
<sequence>MLKTTLAGLRAHLLRLMLTALAITLGVGFVAGTFVLTDTMKAGFDRQFTASADKVSVAVLADGDKKVPEATLGAIRAVQGVQDAQGQVRGDAPLLGKNGRVYGDTPTVGMSMATGALARYTIEKGRAPAGPGEAVLEKTVAGHTGYHVGDTIRVLDKKSVPHTFTVTGLVDVGVDQEIGFRGAVGFTEPVAAEMTGERGYVEVDVKAAPGVSAEGLRTAVAQAAGSSFTTVTSHGLAKRLAARSGLDVNQIATFFLAFAIVALFVAALVIYNTFNILIAQRTREMALLRCVGATRGQVFRGVLIESAVVGLLASVLGVVVGIGLGYGAALVFNSGTGMPGGSLVVSATPFLVGIPVGLVVTVLSALMPARAATRVPPVAALRTQSEGPVRGRAGIIRIIVGALLTAAGTGVATLALTTKPGQGPFLMVMVAGALVFLGVVALSPLLVRALSGIVGGLPARIFGVPGRLALANSRRNPKRAAVTTVALTVGVTLMTMFSVALASVRSTADNSLTHQYPVDYQLSAQASTQASEDRPIPGGAVARLRAQPDFSAVIEVHTASAKVNGQDGDVGSMTQRYLGRDLKPTVASGSLADLRPGAVVLHQNEASGLGARVGGTVSLQTRQGTATLRVAAIVSGESILPEVLLDETDFTRSFGSKDPDRVFLIAKKGVSATTSRAAVDTALKDYPIVRVASAADIKNQLSDALDQVFLVVAALLALAIVISLIGIANTLTLSVVERTRESALLRALGLTRRGLRRMLSLEALIISVIGALIGVVLGAALGWVAISAAIDNAVLGLPIGRIVLFLVLAAFAGVAAAIMPGRRAARTSIVESLAAE</sequence>
<feature type="transmembrane region" description="Helical" evidence="7">
    <location>
        <begin position="480"/>
        <end position="502"/>
    </location>
</feature>
<feature type="domain" description="ABC3 transporter permease C-terminal" evidence="8">
    <location>
        <begin position="257"/>
        <end position="377"/>
    </location>
</feature>
<dbReference type="InterPro" id="IPR003838">
    <property type="entry name" value="ABC3_permease_C"/>
</dbReference>
<feature type="transmembrane region" description="Helical" evidence="7">
    <location>
        <begin position="798"/>
        <end position="819"/>
    </location>
</feature>
<feature type="transmembrane region" description="Helical" evidence="7">
    <location>
        <begin position="352"/>
        <end position="373"/>
    </location>
</feature>
<dbReference type="EMBL" id="BAABHK010000001">
    <property type="protein sequence ID" value="GAA4620673.1"/>
    <property type="molecule type" value="Genomic_DNA"/>
</dbReference>
<dbReference type="RefSeq" id="WP_345429002.1">
    <property type="nucleotide sequence ID" value="NZ_BAABHK010000001.1"/>
</dbReference>
<dbReference type="Proteomes" id="UP001501442">
    <property type="component" value="Unassembled WGS sequence"/>
</dbReference>
<gene>
    <name evidence="10" type="ORF">GCM10023196_005600</name>
</gene>